<proteinExistence type="predicted"/>
<protein>
    <submittedName>
        <fullName evidence="2">Uncharacterized protein</fullName>
    </submittedName>
</protein>
<dbReference type="AlphaFoldDB" id="A0A060HPX8"/>
<gene>
    <name evidence="2" type="ORF">NVIE_029090</name>
</gene>
<dbReference type="Proteomes" id="UP000027093">
    <property type="component" value="Chromosome"/>
</dbReference>
<sequence>MTSQLMSTLAERYAQFQQANLAAQQQAIQTGQQQQLTSSKDVSGNVSFSSSPTGAPAAPPAGSTPPPIGSIGRGGGGSGGGSSSGANNNPLSKLADEVQSKQAQQSAQEEQRRVQQRAARETAAQAEKAATERQRVADAYSVFQQANLAAQQQALATGRPVNLKAGRNPQDELQKFGSLSAREAREQFADYAARNPRQIYVNPVTGERVMNPFDFIAKQQSANEAARRQGIAAYAADKRRMEGEARELGYSVKWSRSSDGRLLNQAEYVPIAGQHQYEYVRPDPTNPFKVQKRDLDDLTARQSLVRDVDNPTPGFFGPAIDAAKGARAEAENLVANLSYGLTGVGAILSERKVPRRTLDSEGREISSNLPRPPQLQAGIGSDLSGLGMTAAFQLATTGKTDVQAGELQKVGENILKNPWYGLGNIGFEALTFFGPGVATKGARAVQAAKTAADVQKSLSPLGNIVKVEKDLVNIGTESDPYRYAVGRYAKVEGQPGVSFFTRQLVTSQKELLQPPSRLTVYTRPAVTIGERGSEQVIDVSKLPKKLPADSPIQEFGGEYYERFEAIPGRGDVNVKVQVVEKGVSSSEGWTVKEIQEALSTEKGIKEFLGTGEQVGFRPGASGGVGGGAGPTATKTLDSVRKIIDREKQAAKSAGTFLGGAAMAASNTFGGFGYAAAETATEQQFGLTFDVRPEAGGRGPPTMDQIFNNRVQDSLAKLVERPGQVGGEARKASERMLDALTAVQNTKGRERQRAVQVLIGNIALTGESDLDRALRKNTLELIISQQGLGQLRTPTEVSEKFLKQSFNFGVSRDTGTLIRQQDLQTTLQTPLFRFQQQLVPRFDVPNRPTPERIVRPPDFTFWPTVETPGKYAQRSRMDRTDYFEREWQIPDVLTLAYGKKAAKKLPGFGRDDYGDFVRAFLPGAKKGRSKRRS</sequence>
<name>A0A060HPX8_9ARCH</name>
<dbReference type="GO" id="GO:0031124">
    <property type="term" value="P:mRNA 3'-end processing"/>
    <property type="evidence" value="ECO:0007669"/>
    <property type="project" value="TreeGrafter"/>
</dbReference>
<evidence type="ECO:0000313" key="2">
    <source>
        <dbReference type="EMBL" id="AIC17185.1"/>
    </source>
</evidence>
<accession>A0A060HPX8</accession>
<organism evidence="2 3">
    <name type="scientific">Nitrososphaera viennensis EN76</name>
    <dbReference type="NCBI Taxonomy" id="926571"/>
    <lineage>
        <taxon>Archaea</taxon>
        <taxon>Nitrososphaerota</taxon>
        <taxon>Nitrososphaeria</taxon>
        <taxon>Nitrososphaerales</taxon>
        <taxon>Nitrososphaeraceae</taxon>
        <taxon>Nitrososphaera</taxon>
    </lineage>
</organism>
<feature type="compositionally biased region" description="Pro residues" evidence="1">
    <location>
        <begin position="57"/>
        <end position="68"/>
    </location>
</feature>
<dbReference type="GO" id="GO:0000993">
    <property type="term" value="F:RNA polymerase II complex binding"/>
    <property type="evidence" value="ECO:0007669"/>
    <property type="project" value="TreeGrafter"/>
</dbReference>
<feature type="compositionally biased region" description="Gly residues" evidence="1">
    <location>
        <begin position="71"/>
        <end position="83"/>
    </location>
</feature>
<dbReference type="PANTHER" id="PTHR12460:SF0">
    <property type="entry name" value="CID DOMAIN-CONTAINING PROTEIN-RELATED"/>
    <property type="match status" value="1"/>
</dbReference>
<keyword evidence="3" id="KW-1185">Reference proteome</keyword>
<dbReference type="HOGENOM" id="CLU_313914_0_0_2"/>
<dbReference type="KEGG" id="nvn:NVIE_029090"/>
<evidence type="ECO:0000313" key="3">
    <source>
        <dbReference type="Proteomes" id="UP000027093"/>
    </source>
</evidence>
<feature type="compositionally biased region" description="Low complexity" evidence="1">
    <location>
        <begin position="24"/>
        <end position="35"/>
    </location>
</feature>
<reference evidence="2 3" key="1">
    <citation type="journal article" date="2014" name="Int. J. Syst. Evol. Microbiol.">
        <title>Nitrososphaera viennensis gen. nov., sp. nov., an aerobic and mesophilic, ammonia-oxidizing archaeon from soil and a member of the archaeal phylum Thaumarchaeota.</title>
        <authorList>
            <person name="Stieglmeier M."/>
            <person name="Klingl A."/>
            <person name="Alves R.J."/>
            <person name="Rittmann S.K."/>
            <person name="Melcher M."/>
            <person name="Leisch N."/>
            <person name="Schleper C."/>
        </authorList>
    </citation>
    <scope>NUCLEOTIDE SEQUENCE [LARGE SCALE GENOMIC DNA]</scope>
    <source>
        <strain evidence="2">EN76</strain>
    </source>
</reference>
<dbReference type="PANTHER" id="PTHR12460">
    <property type="entry name" value="CYCLIN-DEPENDENT KINASE INHIBITOR-RELATED PROTEIN"/>
    <property type="match status" value="1"/>
</dbReference>
<feature type="region of interest" description="Disordered" evidence="1">
    <location>
        <begin position="24"/>
        <end position="130"/>
    </location>
</feature>
<feature type="compositionally biased region" description="Polar residues" evidence="1">
    <location>
        <begin position="36"/>
        <end position="48"/>
    </location>
</feature>
<evidence type="ECO:0000256" key="1">
    <source>
        <dbReference type="SAM" id="MobiDB-lite"/>
    </source>
</evidence>
<dbReference type="EMBL" id="CP007536">
    <property type="protein sequence ID" value="AIC17185.1"/>
    <property type="molecule type" value="Genomic_DNA"/>
</dbReference>